<evidence type="ECO:0000256" key="10">
    <source>
        <dbReference type="ARBA" id="ARBA00022909"/>
    </source>
</evidence>
<name>A0A6B3LGC8_9BACT</name>
<evidence type="ECO:0000256" key="8">
    <source>
        <dbReference type="ARBA" id="ARBA00022723"/>
    </source>
</evidence>
<dbReference type="GO" id="GO:0004156">
    <property type="term" value="F:dihydropteroate synthase activity"/>
    <property type="evidence" value="ECO:0007669"/>
    <property type="project" value="UniProtKB-EC"/>
</dbReference>
<dbReference type="Gene3D" id="3.20.20.20">
    <property type="entry name" value="Dihydropteroate synthase-like"/>
    <property type="match status" value="1"/>
</dbReference>
<dbReference type="GO" id="GO:0046872">
    <property type="term" value="F:metal ion binding"/>
    <property type="evidence" value="ECO:0007669"/>
    <property type="project" value="UniProtKB-KW"/>
</dbReference>
<gene>
    <name evidence="13" type="primary">folP</name>
    <name evidence="13" type="ORF">G3M56_001010</name>
</gene>
<comment type="function">
    <text evidence="12">Catalyzes the condensation of para-aminobenzoate (pABA) with 6-hydroxymethyl-7,8-dihydropterin diphosphate (DHPt-PP) to form 7,8-dihydropteroate (H2Pte), the immediate precursor of folate derivatives.</text>
</comment>
<evidence type="ECO:0000256" key="2">
    <source>
        <dbReference type="ARBA" id="ARBA00001946"/>
    </source>
</evidence>
<evidence type="ECO:0000256" key="11">
    <source>
        <dbReference type="ARBA" id="ARBA00030193"/>
    </source>
</evidence>
<keyword evidence="9 12" id="KW-0460">Magnesium</keyword>
<dbReference type="GO" id="GO:0046654">
    <property type="term" value="P:tetrahydrofolate biosynthetic process"/>
    <property type="evidence" value="ECO:0007669"/>
    <property type="project" value="UniProtKB-UniPathway"/>
</dbReference>
<dbReference type="PROSITE" id="PS50972">
    <property type="entry name" value="PTERIN_BINDING"/>
    <property type="match status" value="1"/>
</dbReference>
<dbReference type="GO" id="GO:0005829">
    <property type="term" value="C:cytosol"/>
    <property type="evidence" value="ECO:0007669"/>
    <property type="project" value="TreeGrafter"/>
</dbReference>
<keyword evidence="14" id="KW-1185">Reference proteome</keyword>
<comment type="catalytic activity">
    <reaction evidence="1">
        <text>(7,8-dihydropterin-6-yl)methyl diphosphate + 4-aminobenzoate = 7,8-dihydropteroate + diphosphate</text>
        <dbReference type="Rhea" id="RHEA:19949"/>
        <dbReference type="ChEBI" id="CHEBI:17836"/>
        <dbReference type="ChEBI" id="CHEBI:17839"/>
        <dbReference type="ChEBI" id="CHEBI:33019"/>
        <dbReference type="ChEBI" id="CHEBI:72950"/>
        <dbReference type="EC" id="2.5.1.15"/>
    </reaction>
</comment>
<organism evidence="13 14">
    <name type="scientific">Sulfuriroseicoccus oceanibius</name>
    <dbReference type="NCBI Taxonomy" id="2707525"/>
    <lineage>
        <taxon>Bacteria</taxon>
        <taxon>Pseudomonadati</taxon>
        <taxon>Verrucomicrobiota</taxon>
        <taxon>Verrucomicrobiia</taxon>
        <taxon>Verrucomicrobiales</taxon>
        <taxon>Verrucomicrobiaceae</taxon>
        <taxon>Sulfuriroseicoccus</taxon>
    </lineage>
</organism>
<dbReference type="InterPro" id="IPR000489">
    <property type="entry name" value="Pterin-binding_dom"/>
</dbReference>
<dbReference type="PANTHER" id="PTHR20941:SF1">
    <property type="entry name" value="FOLIC ACID SYNTHESIS PROTEIN FOL1"/>
    <property type="match status" value="1"/>
</dbReference>
<evidence type="ECO:0000256" key="1">
    <source>
        <dbReference type="ARBA" id="ARBA00000012"/>
    </source>
</evidence>
<dbReference type="InterPro" id="IPR045031">
    <property type="entry name" value="DHP_synth-like"/>
</dbReference>
<dbReference type="PANTHER" id="PTHR20941">
    <property type="entry name" value="FOLATE SYNTHESIS PROTEINS"/>
    <property type="match status" value="1"/>
</dbReference>
<dbReference type="AlphaFoldDB" id="A0A6B3LGC8"/>
<evidence type="ECO:0000313" key="13">
    <source>
        <dbReference type="EMBL" id="QQL45199.1"/>
    </source>
</evidence>
<dbReference type="InterPro" id="IPR006390">
    <property type="entry name" value="DHP_synth_dom"/>
</dbReference>
<dbReference type="PROSITE" id="PS00792">
    <property type="entry name" value="DHPS_1"/>
    <property type="match status" value="1"/>
</dbReference>
<dbReference type="FunFam" id="3.20.20.20:FF:000006">
    <property type="entry name" value="Dihydropteroate synthase"/>
    <property type="match status" value="1"/>
</dbReference>
<keyword evidence="7 12" id="KW-0808">Transferase</keyword>
<protein>
    <recommendedName>
        <fullName evidence="6 12">Dihydropteroate synthase</fullName>
        <shortName evidence="12">DHPS</shortName>
        <ecNumber evidence="5 12">2.5.1.15</ecNumber>
    </recommendedName>
    <alternativeName>
        <fullName evidence="11 12">Dihydropteroate pyrophosphorylase</fullName>
    </alternativeName>
</protein>
<dbReference type="RefSeq" id="WP_164365423.1">
    <property type="nucleotide sequence ID" value="NZ_CP066776.1"/>
</dbReference>
<evidence type="ECO:0000256" key="3">
    <source>
        <dbReference type="ARBA" id="ARBA00004763"/>
    </source>
</evidence>
<dbReference type="UniPathway" id="UPA00077">
    <property type="reaction ID" value="UER00156"/>
</dbReference>
<evidence type="ECO:0000256" key="4">
    <source>
        <dbReference type="ARBA" id="ARBA00009503"/>
    </source>
</evidence>
<dbReference type="InterPro" id="IPR011005">
    <property type="entry name" value="Dihydropteroate_synth-like_sf"/>
</dbReference>
<accession>A0A6B3LGC8</accession>
<dbReference type="CDD" id="cd00739">
    <property type="entry name" value="DHPS"/>
    <property type="match status" value="1"/>
</dbReference>
<dbReference type="Pfam" id="PF00809">
    <property type="entry name" value="Pterin_bind"/>
    <property type="match status" value="1"/>
</dbReference>
<keyword evidence="8 12" id="KW-0479">Metal-binding</keyword>
<evidence type="ECO:0000256" key="6">
    <source>
        <dbReference type="ARBA" id="ARBA00016919"/>
    </source>
</evidence>
<dbReference type="NCBIfam" id="TIGR01496">
    <property type="entry name" value="DHPS"/>
    <property type="match status" value="1"/>
</dbReference>
<evidence type="ECO:0000256" key="9">
    <source>
        <dbReference type="ARBA" id="ARBA00022842"/>
    </source>
</evidence>
<evidence type="ECO:0000256" key="7">
    <source>
        <dbReference type="ARBA" id="ARBA00022679"/>
    </source>
</evidence>
<evidence type="ECO:0000256" key="5">
    <source>
        <dbReference type="ARBA" id="ARBA00012458"/>
    </source>
</evidence>
<dbReference type="Proteomes" id="UP000475117">
    <property type="component" value="Chromosome"/>
</dbReference>
<reference evidence="13 14" key="1">
    <citation type="submission" date="2020-12" db="EMBL/GenBank/DDBJ databases">
        <title>Sulforoseuscoccus oceanibium gen. nov., sp. nov., a representative of the phylum Verrucomicrobia with special cytoplasmic membrane, and proposal of Sulforoseuscoccusaceae fam. nov.</title>
        <authorList>
            <person name="Xi F."/>
        </authorList>
    </citation>
    <scope>NUCLEOTIDE SEQUENCE [LARGE SCALE GENOMIC DNA]</scope>
    <source>
        <strain evidence="13 14">T37</strain>
    </source>
</reference>
<comment type="similarity">
    <text evidence="4 12">Belongs to the DHPS family.</text>
</comment>
<dbReference type="GO" id="GO:0046656">
    <property type="term" value="P:folic acid biosynthetic process"/>
    <property type="evidence" value="ECO:0007669"/>
    <property type="project" value="UniProtKB-KW"/>
</dbReference>
<dbReference type="EC" id="2.5.1.15" evidence="5 12"/>
<dbReference type="EMBL" id="CP066776">
    <property type="protein sequence ID" value="QQL45199.1"/>
    <property type="molecule type" value="Genomic_DNA"/>
</dbReference>
<dbReference type="KEGG" id="soa:G3M56_001010"/>
<comment type="pathway">
    <text evidence="3 12">Cofactor biosynthesis; tetrahydrofolate biosynthesis; 7,8-dihydrofolate from 2-amino-4-hydroxy-6-hydroxymethyl-7,8-dihydropteridine diphosphate and 4-aminobenzoate: step 1/2.</text>
</comment>
<evidence type="ECO:0000256" key="12">
    <source>
        <dbReference type="RuleBase" id="RU361205"/>
    </source>
</evidence>
<sequence length="283" mass="30068">MNWSLPSATLDLSPHAPGLIMGILNVTPDSFSDGGAHVGIDAALAHAREMLTAGAGIIDVGGESTRPGAAEVETNEEIARTAPVVAALRAELPSSTLLSIDTRKAAVAEAALAAGADIVNDVSGLTHDPRMLEVCAQSNAGIVIMHMQGSPESMQDAPRYDDVVAEVRAFFQQQLKTCEAAGITADRIVFDPGIGFGKAHEHNLRLLAHLDTLAPANRPILLGVSRKSVIARILGDTDLSKRLWPTVALTSHARRQNVLIHRVHDVQENHHALRMTEAILSAR</sequence>
<dbReference type="SUPFAM" id="SSF51717">
    <property type="entry name" value="Dihydropteroate synthetase-like"/>
    <property type="match status" value="1"/>
</dbReference>
<keyword evidence="10 12" id="KW-0289">Folate biosynthesis</keyword>
<comment type="cofactor">
    <cofactor evidence="2 12">
        <name>Mg(2+)</name>
        <dbReference type="ChEBI" id="CHEBI:18420"/>
    </cofactor>
</comment>
<proteinExistence type="inferred from homology"/>
<evidence type="ECO:0000313" key="14">
    <source>
        <dbReference type="Proteomes" id="UP000475117"/>
    </source>
</evidence>
<dbReference type="PROSITE" id="PS00793">
    <property type="entry name" value="DHPS_2"/>
    <property type="match status" value="1"/>
</dbReference>